<dbReference type="AlphaFoldDB" id="A0A371GTY2"/>
<dbReference type="InterPro" id="IPR043128">
    <property type="entry name" value="Rev_trsase/Diguanyl_cyclase"/>
</dbReference>
<keyword evidence="3" id="KW-1185">Reference proteome</keyword>
<comment type="caution">
    <text evidence="2">The sequence shown here is derived from an EMBL/GenBank/DDBJ whole genome shotgun (WGS) entry which is preliminary data.</text>
</comment>
<feature type="domain" description="G-patch" evidence="1">
    <location>
        <begin position="44"/>
        <end position="90"/>
    </location>
</feature>
<dbReference type="InterPro" id="IPR053134">
    <property type="entry name" value="RNA-dir_DNA_polymerase"/>
</dbReference>
<protein>
    <recommendedName>
        <fullName evidence="1">G-patch domain-containing protein</fullName>
    </recommendedName>
</protein>
<feature type="non-terminal residue" evidence="2">
    <location>
        <position position="488"/>
    </location>
</feature>
<dbReference type="SUPFAM" id="SSF56672">
    <property type="entry name" value="DNA/RNA polymerases"/>
    <property type="match status" value="1"/>
</dbReference>
<gene>
    <name evidence="2" type="ORF">CR513_23749</name>
</gene>
<dbReference type="CDD" id="cd01647">
    <property type="entry name" value="RT_LTR"/>
    <property type="match status" value="1"/>
</dbReference>
<dbReference type="InterPro" id="IPR000477">
    <property type="entry name" value="RT_dom"/>
</dbReference>
<dbReference type="Gene3D" id="3.30.70.270">
    <property type="match status" value="1"/>
</dbReference>
<evidence type="ECO:0000259" key="1">
    <source>
        <dbReference type="PROSITE" id="PS50174"/>
    </source>
</evidence>
<proteinExistence type="predicted"/>
<dbReference type="PANTHER" id="PTHR24559:SF457">
    <property type="entry name" value="RNA-DIRECTED DNA POLYMERASE HOMOLOG"/>
    <property type="match status" value="1"/>
</dbReference>
<name>A0A371GTY2_MUCPR</name>
<dbReference type="Proteomes" id="UP000257109">
    <property type="component" value="Unassembled WGS sequence"/>
</dbReference>
<dbReference type="Pfam" id="PF00078">
    <property type="entry name" value="RVT_1"/>
    <property type="match status" value="1"/>
</dbReference>
<dbReference type="OrthoDB" id="1745495at2759"/>
<accession>A0A371GTY2</accession>
<dbReference type="Gene3D" id="3.10.10.10">
    <property type="entry name" value="HIV Type 1 Reverse Transcriptase, subunit A, domain 1"/>
    <property type="match status" value="1"/>
</dbReference>
<dbReference type="PANTHER" id="PTHR24559">
    <property type="entry name" value="TRANSPOSON TY3-I GAG-POL POLYPROTEIN"/>
    <property type="match status" value="1"/>
</dbReference>
<evidence type="ECO:0000313" key="3">
    <source>
        <dbReference type="Proteomes" id="UP000257109"/>
    </source>
</evidence>
<organism evidence="2 3">
    <name type="scientific">Mucuna pruriens</name>
    <name type="common">Velvet bean</name>
    <name type="synonym">Dolichos pruriens</name>
    <dbReference type="NCBI Taxonomy" id="157652"/>
    <lineage>
        <taxon>Eukaryota</taxon>
        <taxon>Viridiplantae</taxon>
        <taxon>Streptophyta</taxon>
        <taxon>Embryophyta</taxon>
        <taxon>Tracheophyta</taxon>
        <taxon>Spermatophyta</taxon>
        <taxon>Magnoliopsida</taxon>
        <taxon>eudicotyledons</taxon>
        <taxon>Gunneridae</taxon>
        <taxon>Pentapetalae</taxon>
        <taxon>rosids</taxon>
        <taxon>fabids</taxon>
        <taxon>Fabales</taxon>
        <taxon>Fabaceae</taxon>
        <taxon>Papilionoideae</taxon>
        <taxon>50 kb inversion clade</taxon>
        <taxon>NPAAA clade</taxon>
        <taxon>indigoferoid/millettioid clade</taxon>
        <taxon>Phaseoleae</taxon>
        <taxon>Mucuna</taxon>
    </lineage>
</organism>
<dbReference type="InterPro" id="IPR000467">
    <property type="entry name" value="G_patch_dom"/>
</dbReference>
<dbReference type="PROSITE" id="PS50174">
    <property type="entry name" value="G_PATCH"/>
    <property type="match status" value="1"/>
</dbReference>
<reference evidence="2" key="1">
    <citation type="submission" date="2018-05" db="EMBL/GenBank/DDBJ databases">
        <title>Draft genome of Mucuna pruriens seed.</title>
        <authorList>
            <person name="Nnadi N.E."/>
            <person name="Vos R."/>
            <person name="Hasami M.H."/>
            <person name="Devisetty U.K."/>
            <person name="Aguiy J.C."/>
        </authorList>
    </citation>
    <scope>NUCLEOTIDE SEQUENCE [LARGE SCALE GENOMIC DNA]</scope>
    <source>
        <strain evidence="2">JCA_2017</strain>
    </source>
</reference>
<evidence type="ECO:0000313" key="2">
    <source>
        <dbReference type="EMBL" id="RDX93926.1"/>
    </source>
</evidence>
<dbReference type="EMBL" id="QJKJ01004497">
    <property type="protein sequence ID" value="RDX93926.1"/>
    <property type="molecule type" value="Genomic_DNA"/>
</dbReference>
<dbReference type="GO" id="GO:0003676">
    <property type="term" value="F:nucleic acid binding"/>
    <property type="evidence" value="ECO:0007669"/>
    <property type="project" value="InterPro"/>
</dbReference>
<dbReference type="Pfam" id="PF17919">
    <property type="entry name" value="RT_RNaseH_2"/>
    <property type="match status" value="1"/>
</dbReference>
<feature type="non-terminal residue" evidence="2">
    <location>
        <position position="1"/>
    </location>
</feature>
<dbReference type="InterPro" id="IPR043502">
    <property type="entry name" value="DNA/RNA_pol_sf"/>
</dbReference>
<sequence length="488" mass="55560">MGEQELVISTPVPEKYIEEEEESLETSFQALELTTRLEEPPLATGKMTFRVMIKEGYQPGRGLGPLLEEIPVLVEIQENKGRAGLGYQAGNQDRARPARATWGQHFVRESVAMIGSQPRDQSGGVCVFEGQLANWTTEPLADEFLFAIDTACVCEDPSPIEEPVGEEDAETEALAEVERQIELERPKFQPLARELESVNLGDERNKKEVRIGSQMSQESRKALIELLQEFSDIFAWSYRDMPGLDRSIVEHRLPMLPKATPVRQQLRRMKPDVALKIKEEVEKQWDAGFLAVSNYPQWVANIVPVPKKDGKVRMCVDYRDLNRASPKDNFPLPHIDMLVDNTACHAFFSFMDGFSGYNQILMAKEDQEKTTFVTLWGTFCYKVMPFDSEVRGFLGRINFIARFISQLTATCNPIFKLLRKRHKFEWDAECQEAFEKIKQYLECPPVLVPATPGKPLILYLTVLDESMGCMLGQQDEAGKERAVYYLSK</sequence>
<dbReference type="InterPro" id="IPR041577">
    <property type="entry name" value="RT_RNaseH_2"/>
</dbReference>